<dbReference type="EMBL" id="JBFDAA010000005">
    <property type="protein sequence ID" value="KAL1132653.1"/>
    <property type="molecule type" value="Genomic_DNA"/>
</dbReference>
<dbReference type="Pfam" id="PF20718">
    <property type="entry name" value="Med16_bridge"/>
    <property type="match status" value="1"/>
</dbReference>
<name>A0ABD0Z945_9HEMI</name>
<dbReference type="GO" id="GO:0005634">
    <property type="term" value="C:nucleus"/>
    <property type="evidence" value="ECO:0007669"/>
    <property type="project" value="UniProtKB-SubCell"/>
</dbReference>
<keyword evidence="8 11" id="KW-0804">Transcription</keyword>
<comment type="function">
    <text evidence="11">Component of the Mediator complex, a coactivator involved in the regulated transcription of nearly all RNA polymerase II-dependent genes. Mediator functions as a bridge to convey information from gene-specific regulatory proteins to the basal RNA polymerase II transcription machinery. Mediator is recruited to promoters by direct interactions with regulatory proteins and serves as a scaffold for the assembly of a functional preinitiation complex with RNA polymerase II and the general transcription factors.</text>
</comment>
<evidence type="ECO:0000256" key="3">
    <source>
        <dbReference type="ARBA" id="ARBA00019614"/>
    </source>
</evidence>
<dbReference type="InterPro" id="IPR048616">
    <property type="entry name" value="MED16_bridge"/>
</dbReference>
<feature type="domain" description="Mediator of RNA polymerase II transcription subunit 16 central helical bridge" evidence="13">
    <location>
        <begin position="375"/>
        <end position="560"/>
    </location>
</feature>
<dbReference type="PANTHER" id="PTHR13224">
    <property type="entry name" value="THYROID HORMONE RECEPTOR-ASSOCIATED PROTEIN-RELATED"/>
    <property type="match status" value="1"/>
</dbReference>
<dbReference type="Proteomes" id="UP001558652">
    <property type="component" value="Unassembled WGS sequence"/>
</dbReference>
<keyword evidence="6 11" id="KW-0805">Transcription regulation</keyword>
<dbReference type="SUPFAM" id="SSF50978">
    <property type="entry name" value="WD40 repeat-like"/>
    <property type="match status" value="1"/>
</dbReference>
<keyword evidence="7 11" id="KW-0010">Activator</keyword>
<evidence type="ECO:0000256" key="5">
    <source>
        <dbReference type="ARBA" id="ARBA00022737"/>
    </source>
</evidence>
<evidence type="ECO:0000256" key="4">
    <source>
        <dbReference type="ARBA" id="ARBA00022574"/>
    </source>
</evidence>
<dbReference type="Pfam" id="PF20719">
    <property type="entry name" value="Med16_C"/>
    <property type="match status" value="1"/>
</dbReference>
<comment type="subunit">
    <text evidence="11">Component of the Mediator complex.</text>
</comment>
<dbReference type="InterPro" id="IPR021665">
    <property type="entry name" value="Mediator_Med16_N"/>
</dbReference>
<evidence type="ECO:0000256" key="2">
    <source>
        <dbReference type="ARBA" id="ARBA00006543"/>
    </source>
</evidence>
<sequence length="728" mass="79942">MSSSGAVTALEWDSPGDKLVVATATGHISVWTMREHVLNAWHCLGTTQLPGEAIIGAAFFHNGRKISIAADKKDSPLYCERMAQVKFSPSVRQFGGGGGEGVVVMTSTGIVGSGAAPACRLITACESLATTRATLSIVDISYGKNGQFVVAASNGDMCRVQCYRVSVRYSEDRLHVSSQALPSFFLQSFKAHRHHHSGRVTGLKFALREDADSLVVAANYVTGGVIEVWHLNETPVVIHRVFQPSTAATQSSSPVWEHECSYTTSYPITSVTTCKLSLTTATPPNSYVMVATSDATLHCLYRDSLKLAGTCSLLNAWEEDTVKHQRLSTRITCMDLTWLGCALVVVDSHGQLYLFKLLPILEPGVGMTVNVACNLLEYCLVTGADCWDVLISIRPSLVENISDRLVDNFARQPLHTQQFYYIAHLAQRTALARLTQGGQTRAADLTALLMLHSVSTAFNSLLRPSDMSSHDKGPAESLASVMVDNINDVDKVLIHLEPKEFTVEPSTLQSLQQLIQWTADLALNLLARLPEHYKSPPCELLRDYKALNSLRQLLVIIRVWGLLRASCLPLFVRSAENLDVLALLFKLLSKLVQHSHEPDDGLIDECCLLPSQVMIPQLNPSTPTVCVASPTLPYQSLPIQLEYGVEPECLVFEPESITVEGCLTTDQSVDTIRHIYLGKQPMLVKQCVRCGGKSQVQNCSRTAAIRAWDQRWARTCTCGGLWRIHKTL</sequence>
<evidence type="ECO:0000259" key="12">
    <source>
        <dbReference type="Pfam" id="PF11635"/>
    </source>
</evidence>
<dbReference type="InterPro" id="IPR015943">
    <property type="entry name" value="WD40/YVTN_repeat-like_dom_sf"/>
</dbReference>
<evidence type="ECO:0000256" key="8">
    <source>
        <dbReference type="ARBA" id="ARBA00023163"/>
    </source>
</evidence>
<dbReference type="Gene3D" id="2.130.10.10">
    <property type="entry name" value="YVTN repeat-like/Quinoprotein amine dehydrogenase"/>
    <property type="match status" value="1"/>
</dbReference>
<keyword evidence="4" id="KW-0853">WD repeat</keyword>
<evidence type="ECO:0000256" key="6">
    <source>
        <dbReference type="ARBA" id="ARBA00023015"/>
    </source>
</evidence>
<evidence type="ECO:0000256" key="10">
    <source>
        <dbReference type="ARBA" id="ARBA00032015"/>
    </source>
</evidence>
<feature type="domain" description="Mediator complex subunit Med16 N-terminal" evidence="12">
    <location>
        <begin position="48"/>
        <end position="310"/>
    </location>
</feature>
<dbReference type="PANTHER" id="PTHR13224:SF6">
    <property type="entry name" value="MEDIATOR OF RNA POLYMERASE II TRANSCRIPTION SUBUNIT 16"/>
    <property type="match status" value="1"/>
</dbReference>
<reference evidence="15 16" key="1">
    <citation type="submission" date="2024-07" db="EMBL/GenBank/DDBJ databases">
        <title>Chromosome-level genome assembly of the water stick insect Ranatra chinensis (Heteroptera: Nepidae).</title>
        <authorList>
            <person name="Liu X."/>
        </authorList>
    </citation>
    <scope>NUCLEOTIDE SEQUENCE [LARGE SCALE GENOMIC DNA]</scope>
    <source>
        <strain evidence="15">Cailab_2021Rc</strain>
        <tissue evidence="15">Muscle</tissue>
    </source>
</reference>
<dbReference type="AlphaFoldDB" id="A0ABD0Z945"/>
<evidence type="ECO:0000256" key="1">
    <source>
        <dbReference type="ARBA" id="ARBA00004123"/>
    </source>
</evidence>
<dbReference type="InterPro" id="IPR048338">
    <property type="entry name" value="Mediator_Med16"/>
</dbReference>
<evidence type="ECO:0000256" key="9">
    <source>
        <dbReference type="ARBA" id="ARBA00023242"/>
    </source>
</evidence>
<gene>
    <name evidence="11" type="primary">MED16</name>
    <name evidence="15" type="ORF">AAG570_010605</name>
</gene>
<evidence type="ECO:0000256" key="7">
    <source>
        <dbReference type="ARBA" id="ARBA00023159"/>
    </source>
</evidence>
<keyword evidence="16" id="KW-1185">Reference proteome</keyword>
<comment type="subcellular location">
    <subcellularLocation>
        <location evidence="1 11">Nucleus</location>
    </subcellularLocation>
</comment>
<dbReference type="InterPro" id="IPR048339">
    <property type="entry name" value="Mediator_Med16_C"/>
</dbReference>
<evidence type="ECO:0000259" key="14">
    <source>
        <dbReference type="Pfam" id="PF20719"/>
    </source>
</evidence>
<keyword evidence="9 11" id="KW-0539">Nucleus</keyword>
<organism evidence="15 16">
    <name type="scientific">Ranatra chinensis</name>
    <dbReference type="NCBI Taxonomy" id="642074"/>
    <lineage>
        <taxon>Eukaryota</taxon>
        <taxon>Metazoa</taxon>
        <taxon>Ecdysozoa</taxon>
        <taxon>Arthropoda</taxon>
        <taxon>Hexapoda</taxon>
        <taxon>Insecta</taxon>
        <taxon>Pterygota</taxon>
        <taxon>Neoptera</taxon>
        <taxon>Paraneoptera</taxon>
        <taxon>Hemiptera</taxon>
        <taxon>Heteroptera</taxon>
        <taxon>Panheteroptera</taxon>
        <taxon>Nepomorpha</taxon>
        <taxon>Nepidae</taxon>
        <taxon>Ranatrinae</taxon>
        <taxon>Ranatra</taxon>
    </lineage>
</organism>
<keyword evidence="5" id="KW-0677">Repeat</keyword>
<dbReference type="InterPro" id="IPR036322">
    <property type="entry name" value="WD40_repeat_dom_sf"/>
</dbReference>
<accession>A0ABD0Z945</accession>
<proteinExistence type="inferred from homology"/>
<evidence type="ECO:0000313" key="15">
    <source>
        <dbReference type="EMBL" id="KAL1132653.1"/>
    </source>
</evidence>
<evidence type="ECO:0000256" key="11">
    <source>
        <dbReference type="RuleBase" id="RU364149"/>
    </source>
</evidence>
<feature type="domain" description="Mediator complex subunit 16 C-terminal" evidence="14">
    <location>
        <begin position="655"/>
        <end position="723"/>
    </location>
</feature>
<protein>
    <recommendedName>
        <fullName evidence="3 11">Mediator of RNA polymerase II transcription subunit 16</fullName>
    </recommendedName>
    <alternativeName>
        <fullName evidence="10 11">Mediator complex subunit 16</fullName>
    </alternativeName>
</protein>
<evidence type="ECO:0000259" key="13">
    <source>
        <dbReference type="Pfam" id="PF20718"/>
    </source>
</evidence>
<comment type="similarity">
    <text evidence="2 11">Belongs to the Mediator complex subunit 16 family.</text>
</comment>
<evidence type="ECO:0000313" key="16">
    <source>
        <dbReference type="Proteomes" id="UP001558652"/>
    </source>
</evidence>
<comment type="caution">
    <text evidence="15">The sequence shown here is derived from an EMBL/GenBank/DDBJ whole genome shotgun (WGS) entry which is preliminary data.</text>
</comment>
<dbReference type="Pfam" id="PF11635">
    <property type="entry name" value="Med16_N"/>
    <property type="match status" value="1"/>
</dbReference>